<organism evidence="1 2">
    <name type="scientific">Nocardia donostiensis</name>
    <dbReference type="NCBI Taxonomy" id="1538463"/>
    <lineage>
        <taxon>Bacteria</taxon>
        <taxon>Bacillati</taxon>
        <taxon>Actinomycetota</taxon>
        <taxon>Actinomycetes</taxon>
        <taxon>Mycobacteriales</taxon>
        <taxon>Nocardiaceae</taxon>
        <taxon>Nocardia</taxon>
    </lineage>
</organism>
<proteinExistence type="predicted"/>
<dbReference type="Proteomes" id="UP000188836">
    <property type="component" value="Unassembled WGS sequence"/>
</dbReference>
<comment type="caution">
    <text evidence="1">The sequence shown here is derived from an EMBL/GenBank/DDBJ whole genome shotgun (WGS) entry which is preliminary data.</text>
</comment>
<gene>
    <name evidence="1" type="ORF">B0T46_06185</name>
</gene>
<keyword evidence="2" id="KW-1185">Reference proteome</keyword>
<name>A0A1W0ATP7_9NOCA</name>
<reference evidence="1 2" key="1">
    <citation type="journal article" date="2016" name="Antonie Van Leeuwenhoek">
        <title>Nocardia donostiensis sp. nov., isolated from human respiratory specimens.</title>
        <authorList>
            <person name="Ercibengoa M."/>
            <person name="Bell M."/>
            <person name="Marimon J.M."/>
            <person name="Humrighouse B."/>
            <person name="Klenk H.P."/>
            <person name="Potter G."/>
            <person name="Perez-Trallero E."/>
        </authorList>
    </citation>
    <scope>NUCLEOTIDE SEQUENCE [LARGE SCALE GENOMIC DNA]</scope>
    <source>
        <strain evidence="1 2">X1655</strain>
    </source>
</reference>
<evidence type="ECO:0000313" key="1">
    <source>
        <dbReference type="EMBL" id="ONM49635.1"/>
    </source>
</evidence>
<dbReference type="EMBL" id="MUMY01000004">
    <property type="protein sequence ID" value="ONM49635.1"/>
    <property type="molecule type" value="Genomic_DNA"/>
</dbReference>
<accession>A0A1W0ATP7</accession>
<dbReference type="STRING" id="1538463.B0T36_19390"/>
<protein>
    <submittedName>
        <fullName evidence="1">Uncharacterized protein</fullName>
    </submittedName>
</protein>
<dbReference type="AlphaFoldDB" id="A0A1W0ATP7"/>
<evidence type="ECO:0000313" key="2">
    <source>
        <dbReference type="Proteomes" id="UP000188836"/>
    </source>
</evidence>
<sequence>MFARVLDKIEREHLRLDGPAVRDRLQVIRREVTGPSMHRAVNQWEQWIATGDLTAIRQLRDSDGDTVLQLRSLSPLNVLLSERERIEVLDELHQKTHQLMSA</sequence>